<dbReference type="AlphaFoldDB" id="A0A2N7FDY7"/>
<evidence type="ECO:0000313" key="5">
    <source>
        <dbReference type="EMBL" id="PMJ67519.1"/>
    </source>
</evidence>
<evidence type="ECO:0000313" key="6">
    <source>
        <dbReference type="Proteomes" id="UP000235330"/>
    </source>
</evidence>
<dbReference type="GO" id="GO:0000155">
    <property type="term" value="F:phosphorelay sensor kinase activity"/>
    <property type="evidence" value="ECO:0007669"/>
    <property type="project" value="InterPro"/>
</dbReference>
<dbReference type="PROSITE" id="PS50109">
    <property type="entry name" value="HIS_KIN"/>
    <property type="match status" value="1"/>
</dbReference>
<dbReference type="Proteomes" id="UP000235330">
    <property type="component" value="Unassembled WGS sequence"/>
</dbReference>
<dbReference type="SMART" id="SM00387">
    <property type="entry name" value="HATPase_c"/>
    <property type="match status" value="1"/>
</dbReference>
<comment type="catalytic activity">
    <reaction evidence="1">
        <text>ATP + protein L-histidine = ADP + protein N-phospho-L-histidine.</text>
        <dbReference type="EC" id="2.7.13.3"/>
    </reaction>
</comment>
<protein>
    <recommendedName>
        <fullName evidence="2">histidine kinase</fullName>
        <ecNumber evidence="2">2.7.13.3</ecNumber>
    </recommendedName>
</protein>
<dbReference type="InterPro" id="IPR004358">
    <property type="entry name" value="Sig_transdc_His_kin-like_C"/>
</dbReference>
<dbReference type="SUPFAM" id="SSF55874">
    <property type="entry name" value="ATPase domain of HSP90 chaperone/DNA topoisomerase II/histidine kinase"/>
    <property type="match status" value="1"/>
</dbReference>
<keyword evidence="3" id="KW-1133">Transmembrane helix</keyword>
<dbReference type="InterPro" id="IPR010559">
    <property type="entry name" value="Sig_transdc_His_kin_internal"/>
</dbReference>
<dbReference type="EC" id="2.7.13.3" evidence="2"/>
<feature type="transmembrane region" description="Helical" evidence="3">
    <location>
        <begin position="71"/>
        <end position="90"/>
    </location>
</feature>
<dbReference type="PANTHER" id="PTHR34220:SF9">
    <property type="entry name" value="SIGNAL TRANSDUCTION HISTIDINE KINASE INTERNAL REGION DOMAIN-CONTAINING PROTEIN"/>
    <property type="match status" value="1"/>
</dbReference>
<dbReference type="Pfam" id="PF02518">
    <property type="entry name" value="HATPase_c"/>
    <property type="match status" value="1"/>
</dbReference>
<reference evidence="6" key="1">
    <citation type="submission" date="2016-07" db="EMBL/GenBank/DDBJ databases">
        <title>Nontailed viruses are major unrecognized killers of bacteria in the ocean.</title>
        <authorList>
            <person name="Kauffman K."/>
            <person name="Hussain F."/>
            <person name="Yang J."/>
            <person name="Arevalo P."/>
            <person name="Brown J."/>
            <person name="Cutler M."/>
            <person name="Kelly L."/>
            <person name="Polz M.F."/>
        </authorList>
    </citation>
    <scope>NUCLEOTIDE SEQUENCE [LARGE SCALE GENOMIC DNA]</scope>
    <source>
        <strain evidence="6">10N.261.55.E11</strain>
    </source>
</reference>
<evidence type="ECO:0000256" key="3">
    <source>
        <dbReference type="SAM" id="Phobius"/>
    </source>
</evidence>
<dbReference type="InterPro" id="IPR036890">
    <property type="entry name" value="HATPase_C_sf"/>
</dbReference>
<dbReference type="InterPro" id="IPR005467">
    <property type="entry name" value="His_kinase_dom"/>
</dbReference>
<evidence type="ECO:0000256" key="2">
    <source>
        <dbReference type="ARBA" id="ARBA00012438"/>
    </source>
</evidence>
<name>A0A2N7FDY7_VIBSP</name>
<dbReference type="Pfam" id="PF06580">
    <property type="entry name" value="His_kinase"/>
    <property type="match status" value="1"/>
</dbReference>
<evidence type="ECO:0000256" key="1">
    <source>
        <dbReference type="ARBA" id="ARBA00000085"/>
    </source>
</evidence>
<dbReference type="RefSeq" id="WP_102516199.1">
    <property type="nucleotide sequence ID" value="NZ_CAWNSM010000018.1"/>
</dbReference>
<comment type="caution">
    <text evidence="5">The sequence shown here is derived from an EMBL/GenBank/DDBJ whole genome shotgun (WGS) entry which is preliminary data.</text>
</comment>
<keyword evidence="3" id="KW-0472">Membrane</keyword>
<dbReference type="GO" id="GO:0016020">
    <property type="term" value="C:membrane"/>
    <property type="evidence" value="ECO:0007669"/>
    <property type="project" value="InterPro"/>
</dbReference>
<dbReference type="InterPro" id="IPR003594">
    <property type="entry name" value="HATPase_dom"/>
</dbReference>
<organism evidence="5 6">
    <name type="scientific">Vibrio splendidus</name>
    <dbReference type="NCBI Taxonomy" id="29497"/>
    <lineage>
        <taxon>Bacteria</taxon>
        <taxon>Pseudomonadati</taxon>
        <taxon>Pseudomonadota</taxon>
        <taxon>Gammaproteobacteria</taxon>
        <taxon>Vibrionales</taxon>
        <taxon>Vibrionaceae</taxon>
        <taxon>Vibrio</taxon>
    </lineage>
</organism>
<dbReference type="PRINTS" id="PR00344">
    <property type="entry name" value="BCTRLSENSOR"/>
</dbReference>
<dbReference type="Gene3D" id="3.30.565.10">
    <property type="entry name" value="Histidine kinase-like ATPase, C-terminal domain"/>
    <property type="match status" value="1"/>
</dbReference>
<feature type="transmembrane region" description="Helical" evidence="3">
    <location>
        <begin position="102"/>
        <end position="120"/>
    </location>
</feature>
<dbReference type="InterPro" id="IPR050640">
    <property type="entry name" value="Bact_2-comp_sensor_kinase"/>
</dbReference>
<sequence length="352" mass="38787">MNTSSDSEYSWLKSLTLTSIFCFLIAAVTQIVRGSDFIVNLAISFGFGYSAVGSSFILVKLFKTQSRVLEVGISMVVAMTAGTLNAHYWLNHSFGDSFSDLKSVMLLGVIFCSVCYYYFYTKGEQLRAENELEIAKRRQADQDKVVVMSQLKQLQSQIEPHFLFNTLATISVLIETDSAKAKLMLEKLTDLLRVTLKNSRTDQSTVSQEVDLIDAYLNIQKIRLAERLEFSIETHGISNLQVIPPFLIQPLVENALTHGIEPKAAGGQVNICITQQVQSLKIEVSDNGAGLKAPPISAGHGVGLSNIRQRIETLYGDKASLTITEQAEGGVVSTILLPLINETRSESDEPKL</sequence>
<dbReference type="PANTHER" id="PTHR34220">
    <property type="entry name" value="SENSOR HISTIDINE KINASE YPDA"/>
    <property type="match status" value="1"/>
</dbReference>
<evidence type="ECO:0000259" key="4">
    <source>
        <dbReference type="PROSITE" id="PS50109"/>
    </source>
</evidence>
<proteinExistence type="predicted"/>
<accession>A0A2N7FDY7</accession>
<keyword evidence="3" id="KW-0812">Transmembrane</keyword>
<feature type="transmembrane region" description="Helical" evidence="3">
    <location>
        <begin position="12"/>
        <end position="32"/>
    </location>
</feature>
<dbReference type="EMBL" id="MCWU01000018">
    <property type="protein sequence ID" value="PMJ67519.1"/>
    <property type="molecule type" value="Genomic_DNA"/>
</dbReference>
<gene>
    <name evidence="5" type="ORF">BCU17_17280</name>
</gene>
<feature type="domain" description="Histidine kinase" evidence="4">
    <location>
        <begin position="248"/>
        <end position="341"/>
    </location>
</feature>
<feature type="transmembrane region" description="Helical" evidence="3">
    <location>
        <begin position="38"/>
        <end position="59"/>
    </location>
</feature>